<gene>
    <name evidence="1" type="ORF">LCGC14_2861820</name>
</gene>
<name>A0A0F8Y5Q0_9ZZZZ</name>
<sequence>MKIPNLTKKIKIKKYQIIEIEWLDSLHTTGWMKEESVQTTPLEKMKHKTLGYFLREDEKSLLVIQSYGNFIEGSPMVDGIMEIPKGCILRIKKLINRRNYENPF</sequence>
<protein>
    <submittedName>
        <fullName evidence="1">Uncharacterized protein</fullName>
    </submittedName>
</protein>
<comment type="caution">
    <text evidence="1">The sequence shown here is derived from an EMBL/GenBank/DDBJ whole genome shotgun (WGS) entry which is preliminary data.</text>
</comment>
<reference evidence="1" key="1">
    <citation type="journal article" date="2015" name="Nature">
        <title>Complex archaea that bridge the gap between prokaryotes and eukaryotes.</title>
        <authorList>
            <person name="Spang A."/>
            <person name="Saw J.H."/>
            <person name="Jorgensen S.L."/>
            <person name="Zaremba-Niedzwiedzka K."/>
            <person name="Martijn J."/>
            <person name="Lind A.E."/>
            <person name="van Eijk R."/>
            <person name="Schleper C."/>
            <person name="Guy L."/>
            <person name="Ettema T.J."/>
        </authorList>
    </citation>
    <scope>NUCLEOTIDE SEQUENCE</scope>
</reference>
<dbReference type="EMBL" id="LAZR01055328">
    <property type="protein sequence ID" value="KKK76618.1"/>
    <property type="molecule type" value="Genomic_DNA"/>
</dbReference>
<evidence type="ECO:0000313" key="1">
    <source>
        <dbReference type="EMBL" id="KKK76618.1"/>
    </source>
</evidence>
<proteinExistence type="predicted"/>
<organism evidence="1">
    <name type="scientific">marine sediment metagenome</name>
    <dbReference type="NCBI Taxonomy" id="412755"/>
    <lineage>
        <taxon>unclassified sequences</taxon>
        <taxon>metagenomes</taxon>
        <taxon>ecological metagenomes</taxon>
    </lineage>
</organism>
<accession>A0A0F8Y5Q0</accession>
<dbReference type="AlphaFoldDB" id="A0A0F8Y5Q0"/>